<comment type="caution">
    <text evidence="1">The sequence shown here is derived from an EMBL/GenBank/DDBJ whole genome shotgun (WGS) entry which is preliminary data.</text>
</comment>
<organism evidence="1 2">
    <name type="scientific">Elysia crispata</name>
    <name type="common">lettuce slug</name>
    <dbReference type="NCBI Taxonomy" id="231223"/>
    <lineage>
        <taxon>Eukaryota</taxon>
        <taxon>Metazoa</taxon>
        <taxon>Spiralia</taxon>
        <taxon>Lophotrochozoa</taxon>
        <taxon>Mollusca</taxon>
        <taxon>Gastropoda</taxon>
        <taxon>Heterobranchia</taxon>
        <taxon>Euthyneura</taxon>
        <taxon>Panpulmonata</taxon>
        <taxon>Sacoglossa</taxon>
        <taxon>Placobranchoidea</taxon>
        <taxon>Plakobranchidae</taxon>
        <taxon>Elysia</taxon>
    </lineage>
</organism>
<keyword evidence="2" id="KW-1185">Reference proteome</keyword>
<dbReference type="Proteomes" id="UP001283361">
    <property type="component" value="Unassembled WGS sequence"/>
</dbReference>
<protein>
    <submittedName>
        <fullName evidence="1">Uncharacterized protein</fullName>
    </submittedName>
</protein>
<gene>
    <name evidence="1" type="ORF">RRG08_037597</name>
</gene>
<evidence type="ECO:0000313" key="1">
    <source>
        <dbReference type="EMBL" id="KAK3744981.1"/>
    </source>
</evidence>
<sequence length="221" mass="24508">MFKVPGYTLTATNEARLKSDTHGTGDTSFRDQPMYGVSNKHQGQVHGVIKHSSTRPKWPSNTSALPHTRFRFPCSFTHTFVRSLSNSQFNSACRERWSHGDKKANRHPLISYRLFGTAGSLLLNSSGTLLTSTVPEAVSQAGSPGVRHTHPAPRRSVKSFSLWHIVIYYYLSLLPLYVMQTGESGLLPLLRLIKQIALIISPLAARWLPVAMHAGSLSRTS</sequence>
<name>A0AAE0YH28_9GAST</name>
<reference evidence="1" key="1">
    <citation type="journal article" date="2023" name="G3 (Bethesda)">
        <title>A reference genome for the long-term kleptoplast-retaining sea slug Elysia crispata morphotype clarki.</title>
        <authorList>
            <person name="Eastman K.E."/>
            <person name="Pendleton A.L."/>
            <person name="Shaikh M.A."/>
            <person name="Suttiyut T."/>
            <person name="Ogas R."/>
            <person name="Tomko P."/>
            <person name="Gavelis G."/>
            <person name="Widhalm J.R."/>
            <person name="Wisecaver J.H."/>
        </authorList>
    </citation>
    <scope>NUCLEOTIDE SEQUENCE</scope>
    <source>
        <strain evidence="1">ECLA1</strain>
    </source>
</reference>
<dbReference type="EMBL" id="JAWDGP010006239">
    <property type="protein sequence ID" value="KAK3744981.1"/>
    <property type="molecule type" value="Genomic_DNA"/>
</dbReference>
<proteinExistence type="predicted"/>
<evidence type="ECO:0000313" key="2">
    <source>
        <dbReference type="Proteomes" id="UP001283361"/>
    </source>
</evidence>
<accession>A0AAE0YH28</accession>
<dbReference type="AlphaFoldDB" id="A0AAE0YH28"/>